<evidence type="ECO:0000313" key="3">
    <source>
        <dbReference type="EMBL" id="CAA9249777.1"/>
    </source>
</evidence>
<protein>
    <submittedName>
        <fullName evidence="3">Uncharacterized protein</fullName>
    </submittedName>
</protein>
<sequence length="46" mass="5123">MRRAQRTRPGKRRSGGTGPSRRMYYAFLAVSILVVLTMVVPTCGQP</sequence>
<accession>A0A6J4IG25</accession>
<evidence type="ECO:0000256" key="2">
    <source>
        <dbReference type="SAM" id="Phobius"/>
    </source>
</evidence>
<feature type="transmembrane region" description="Helical" evidence="2">
    <location>
        <begin position="21"/>
        <end position="40"/>
    </location>
</feature>
<reference evidence="3" key="1">
    <citation type="submission" date="2020-02" db="EMBL/GenBank/DDBJ databases">
        <authorList>
            <person name="Meier V. D."/>
        </authorList>
    </citation>
    <scope>NUCLEOTIDE SEQUENCE</scope>
    <source>
        <strain evidence="3">AVDCRST_MAG77</strain>
    </source>
</reference>
<dbReference type="EMBL" id="CADCTC010000122">
    <property type="protein sequence ID" value="CAA9249777.1"/>
    <property type="molecule type" value="Genomic_DNA"/>
</dbReference>
<name>A0A6J4IG25_9CHLR</name>
<dbReference type="AlphaFoldDB" id="A0A6J4IG25"/>
<organism evidence="3">
    <name type="scientific">uncultured Chloroflexota bacterium</name>
    <dbReference type="NCBI Taxonomy" id="166587"/>
    <lineage>
        <taxon>Bacteria</taxon>
        <taxon>Bacillati</taxon>
        <taxon>Chloroflexota</taxon>
        <taxon>environmental samples</taxon>
    </lineage>
</organism>
<feature type="compositionally biased region" description="Basic residues" evidence="1">
    <location>
        <begin position="1"/>
        <end position="14"/>
    </location>
</feature>
<feature type="region of interest" description="Disordered" evidence="1">
    <location>
        <begin position="1"/>
        <end position="20"/>
    </location>
</feature>
<keyword evidence="2" id="KW-0812">Transmembrane</keyword>
<proteinExistence type="predicted"/>
<keyword evidence="2" id="KW-0472">Membrane</keyword>
<evidence type="ECO:0000256" key="1">
    <source>
        <dbReference type="SAM" id="MobiDB-lite"/>
    </source>
</evidence>
<keyword evidence="2" id="KW-1133">Transmembrane helix</keyword>
<gene>
    <name evidence="3" type="ORF">AVDCRST_MAG77-2120</name>
</gene>